<feature type="compositionally biased region" description="Polar residues" evidence="1">
    <location>
        <begin position="348"/>
        <end position="357"/>
    </location>
</feature>
<sequence length="458" mass="50925">MEDPRYVNDKIETYAHKPETTAAHFRPRAASSHHSLHISRHTPSSAANSTSRNGPERYYSIEVPDHIDNRVAYGRRKTKDFGYPGARIKSRLTRDTHKAPLQDPSNWIKRACGHFSTIPARESREAAAKKPCSQCCKKIAVQDPSTSKQYGLRTWAATDSTVSRTSTCQRHEEQAHIRNHHPSDSVPDEKCGDVFAQSLGYIIDSILEEHQSTLQTVIDNIKFSQPNPEDLGQRCWSEDARSTASRSVCQRCQPSIGHGILVSQPHPCILPKAAERLNVGEAGQVGPNINDPYTVLRESIISVPEVIDLINSVADNLGVDLDRGPTPEDDLKFEQAPVERSHDALLQRKSNSTVYSQQDKHRSITSGSPPKQVHYCAIDSTVDVGPKMLDQQINEKQTSQFLTRISTGAIPPGTTQGWIETAQIGLPAAWDAFITVLDMLTALELVRWAWRGHEGKTI</sequence>
<name>A0A6A5U423_9PLEO</name>
<organism evidence="2 3">
    <name type="scientific">Byssothecium circinans</name>
    <dbReference type="NCBI Taxonomy" id="147558"/>
    <lineage>
        <taxon>Eukaryota</taxon>
        <taxon>Fungi</taxon>
        <taxon>Dikarya</taxon>
        <taxon>Ascomycota</taxon>
        <taxon>Pezizomycotina</taxon>
        <taxon>Dothideomycetes</taxon>
        <taxon>Pleosporomycetidae</taxon>
        <taxon>Pleosporales</taxon>
        <taxon>Massarineae</taxon>
        <taxon>Massarinaceae</taxon>
        <taxon>Byssothecium</taxon>
    </lineage>
</organism>
<protein>
    <submittedName>
        <fullName evidence="2">Uncharacterized protein</fullName>
    </submittedName>
</protein>
<keyword evidence="3" id="KW-1185">Reference proteome</keyword>
<feature type="region of interest" description="Disordered" evidence="1">
    <location>
        <begin position="337"/>
        <end position="370"/>
    </location>
</feature>
<feature type="compositionally biased region" description="Polar residues" evidence="1">
    <location>
        <begin position="41"/>
        <end position="53"/>
    </location>
</feature>
<reference evidence="2" key="1">
    <citation type="journal article" date="2020" name="Stud. Mycol.">
        <title>101 Dothideomycetes genomes: a test case for predicting lifestyles and emergence of pathogens.</title>
        <authorList>
            <person name="Haridas S."/>
            <person name="Albert R."/>
            <person name="Binder M."/>
            <person name="Bloem J."/>
            <person name="Labutti K."/>
            <person name="Salamov A."/>
            <person name="Andreopoulos B."/>
            <person name="Baker S."/>
            <person name="Barry K."/>
            <person name="Bills G."/>
            <person name="Bluhm B."/>
            <person name="Cannon C."/>
            <person name="Castanera R."/>
            <person name="Culley D."/>
            <person name="Daum C."/>
            <person name="Ezra D."/>
            <person name="Gonzalez J."/>
            <person name="Henrissat B."/>
            <person name="Kuo A."/>
            <person name="Liang C."/>
            <person name="Lipzen A."/>
            <person name="Lutzoni F."/>
            <person name="Magnuson J."/>
            <person name="Mondo S."/>
            <person name="Nolan M."/>
            <person name="Ohm R."/>
            <person name="Pangilinan J."/>
            <person name="Park H.-J."/>
            <person name="Ramirez L."/>
            <person name="Alfaro M."/>
            <person name="Sun H."/>
            <person name="Tritt A."/>
            <person name="Yoshinaga Y."/>
            <person name="Zwiers L.-H."/>
            <person name="Turgeon B."/>
            <person name="Goodwin S."/>
            <person name="Spatafora J."/>
            <person name="Crous P."/>
            <person name="Grigoriev I."/>
        </authorList>
    </citation>
    <scope>NUCLEOTIDE SEQUENCE</scope>
    <source>
        <strain evidence="2">CBS 675.92</strain>
    </source>
</reference>
<dbReference type="OrthoDB" id="270171at2759"/>
<dbReference type="Proteomes" id="UP000800035">
    <property type="component" value="Unassembled WGS sequence"/>
</dbReference>
<feature type="compositionally biased region" description="Basic and acidic residues" evidence="1">
    <location>
        <begin position="337"/>
        <end position="346"/>
    </location>
</feature>
<dbReference type="AlphaFoldDB" id="A0A6A5U423"/>
<accession>A0A6A5U423</accession>
<evidence type="ECO:0000256" key="1">
    <source>
        <dbReference type="SAM" id="MobiDB-lite"/>
    </source>
</evidence>
<feature type="region of interest" description="Disordered" evidence="1">
    <location>
        <begin position="26"/>
        <end position="56"/>
    </location>
</feature>
<proteinExistence type="predicted"/>
<evidence type="ECO:0000313" key="2">
    <source>
        <dbReference type="EMBL" id="KAF1958709.1"/>
    </source>
</evidence>
<gene>
    <name evidence="2" type="ORF">CC80DRAFT_546030</name>
</gene>
<evidence type="ECO:0000313" key="3">
    <source>
        <dbReference type="Proteomes" id="UP000800035"/>
    </source>
</evidence>
<dbReference type="EMBL" id="ML976986">
    <property type="protein sequence ID" value="KAF1958709.1"/>
    <property type="molecule type" value="Genomic_DNA"/>
</dbReference>